<protein>
    <recommendedName>
        <fullName evidence="3">DUF4089 domain-containing protein</fullName>
    </recommendedName>
</protein>
<dbReference type="InterPro" id="IPR025148">
    <property type="entry name" value="AtzG-like"/>
</dbReference>
<dbReference type="EMBL" id="QFPW01000004">
    <property type="protein sequence ID" value="PZQ50388.1"/>
    <property type="molecule type" value="Genomic_DNA"/>
</dbReference>
<dbReference type="AlphaFoldDB" id="A0A2W5NCZ9"/>
<proteinExistence type="predicted"/>
<evidence type="ECO:0000313" key="1">
    <source>
        <dbReference type="EMBL" id="PZQ50388.1"/>
    </source>
</evidence>
<name>A0A2W5NCZ9_RHOSU</name>
<dbReference type="Proteomes" id="UP000249185">
    <property type="component" value="Unassembled WGS sequence"/>
</dbReference>
<evidence type="ECO:0000313" key="2">
    <source>
        <dbReference type="Proteomes" id="UP000249185"/>
    </source>
</evidence>
<comment type="caution">
    <text evidence="1">The sequence shown here is derived from an EMBL/GenBank/DDBJ whole genome shotgun (WGS) entry which is preliminary data.</text>
</comment>
<accession>A0A2W5NCZ9</accession>
<gene>
    <name evidence="1" type="ORF">DI556_07485</name>
</gene>
<evidence type="ECO:0008006" key="3">
    <source>
        <dbReference type="Google" id="ProtNLM"/>
    </source>
</evidence>
<organism evidence="1 2">
    <name type="scientific">Rhodovulum sulfidophilum</name>
    <name type="common">Rhodobacter sulfidophilus</name>
    <dbReference type="NCBI Taxonomy" id="35806"/>
    <lineage>
        <taxon>Bacteria</taxon>
        <taxon>Pseudomonadati</taxon>
        <taxon>Pseudomonadota</taxon>
        <taxon>Alphaproteobacteria</taxon>
        <taxon>Rhodobacterales</taxon>
        <taxon>Paracoccaceae</taxon>
        <taxon>Rhodovulum</taxon>
    </lineage>
</organism>
<sequence length="61" mass="6526">MDYDAHIDAASGMVNLAIPEDCRPGVRSFLALAAQMAATLETMELPDDDLALAPVLRLPDL</sequence>
<dbReference type="Pfam" id="PF13318">
    <property type="entry name" value="AtzG-like"/>
    <property type="match status" value="1"/>
</dbReference>
<reference evidence="1 2" key="1">
    <citation type="submission" date="2017-08" db="EMBL/GenBank/DDBJ databases">
        <title>Infants hospitalized years apart are colonized by the same room-sourced microbial strains.</title>
        <authorList>
            <person name="Brooks B."/>
            <person name="Olm M.R."/>
            <person name="Firek B.A."/>
            <person name="Baker R."/>
            <person name="Thomas B.C."/>
            <person name="Morowitz M.J."/>
            <person name="Banfield J.F."/>
        </authorList>
    </citation>
    <scope>NUCLEOTIDE SEQUENCE [LARGE SCALE GENOMIC DNA]</scope>
    <source>
        <strain evidence="1">S2_005_002_R2_34</strain>
    </source>
</reference>